<dbReference type="Gene3D" id="1.20.1280.50">
    <property type="match status" value="1"/>
</dbReference>
<name>A0ABR2CDI9_9ROSI</name>
<evidence type="ECO:0000259" key="1">
    <source>
        <dbReference type="PROSITE" id="PS50181"/>
    </source>
</evidence>
<dbReference type="InterPro" id="IPR001810">
    <property type="entry name" value="F-box_dom"/>
</dbReference>
<reference evidence="2 3" key="1">
    <citation type="journal article" date="2024" name="G3 (Bethesda)">
        <title>Genome assembly of Hibiscus sabdariffa L. provides insights into metabolisms of medicinal natural products.</title>
        <authorList>
            <person name="Kim T."/>
        </authorList>
    </citation>
    <scope>NUCLEOTIDE SEQUENCE [LARGE SCALE GENOMIC DNA]</scope>
    <source>
        <strain evidence="2">TK-2024</strain>
        <tissue evidence="2">Old leaves</tissue>
    </source>
</reference>
<dbReference type="PANTHER" id="PTHR34145:SF68">
    <property type="entry name" value="FBD DOMAIN-CONTAINING PROTEIN"/>
    <property type="match status" value="1"/>
</dbReference>
<dbReference type="InterPro" id="IPR053781">
    <property type="entry name" value="F-box_AtFBL13-like"/>
</dbReference>
<dbReference type="Pfam" id="PF00646">
    <property type="entry name" value="F-box"/>
    <property type="match status" value="1"/>
</dbReference>
<evidence type="ECO:0000313" key="3">
    <source>
        <dbReference type="Proteomes" id="UP001472677"/>
    </source>
</evidence>
<accession>A0ABR2CDI9</accession>
<dbReference type="Gene3D" id="3.80.10.10">
    <property type="entry name" value="Ribonuclease Inhibitor"/>
    <property type="match status" value="1"/>
</dbReference>
<dbReference type="SUPFAM" id="SSF52047">
    <property type="entry name" value="RNI-like"/>
    <property type="match status" value="1"/>
</dbReference>
<comment type="caution">
    <text evidence="2">The sequence shown here is derived from an EMBL/GenBank/DDBJ whole genome shotgun (WGS) entry which is preliminary data.</text>
</comment>
<dbReference type="Pfam" id="PF23622">
    <property type="entry name" value="LRR_At1g61320_AtMIF1"/>
    <property type="match status" value="1"/>
</dbReference>
<protein>
    <recommendedName>
        <fullName evidence="1">F-box domain-containing protein</fullName>
    </recommendedName>
</protein>
<dbReference type="Proteomes" id="UP001472677">
    <property type="component" value="Unassembled WGS sequence"/>
</dbReference>
<dbReference type="InterPro" id="IPR053772">
    <property type="entry name" value="At1g61320/At1g61330-like"/>
</dbReference>
<dbReference type="InterPro" id="IPR032675">
    <property type="entry name" value="LRR_dom_sf"/>
</dbReference>
<keyword evidence="3" id="KW-1185">Reference proteome</keyword>
<gene>
    <name evidence="2" type="ORF">V6N12_049504</name>
</gene>
<dbReference type="SMART" id="SM00256">
    <property type="entry name" value="FBOX"/>
    <property type="match status" value="1"/>
</dbReference>
<dbReference type="InterPro" id="IPR036047">
    <property type="entry name" value="F-box-like_dom_sf"/>
</dbReference>
<dbReference type="CDD" id="cd22160">
    <property type="entry name" value="F-box_AtFBL13-like"/>
    <property type="match status" value="1"/>
</dbReference>
<organism evidence="2 3">
    <name type="scientific">Hibiscus sabdariffa</name>
    <name type="common">roselle</name>
    <dbReference type="NCBI Taxonomy" id="183260"/>
    <lineage>
        <taxon>Eukaryota</taxon>
        <taxon>Viridiplantae</taxon>
        <taxon>Streptophyta</taxon>
        <taxon>Embryophyta</taxon>
        <taxon>Tracheophyta</taxon>
        <taxon>Spermatophyta</taxon>
        <taxon>Magnoliopsida</taxon>
        <taxon>eudicotyledons</taxon>
        <taxon>Gunneridae</taxon>
        <taxon>Pentapetalae</taxon>
        <taxon>rosids</taxon>
        <taxon>malvids</taxon>
        <taxon>Malvales</taxon>
        <taxon>Malvaceae</taxon>
        <taxon>Malvoideae</taxon>
        <taxon>Hibiscus</taxon>
    </lineage>
</organism>
<dbReference type="InterPro" id="IPR055357">
    <property type="entry name" value="LRR_At1g61320_AtMIF1"/>
</dbReference>
<evidence type="ECO:0000313" key="2">
    <source>
        <dbReference type="EMBL" id="KAK8516791.1"/>
    </source>
</evidence>
<dbReference type="SUPFAM" id="SSF81383">
    <property type="entry name" value="F-box domain"/>
    <property type="match status" value="1"/>
</dbReference>
<feature type="domain" description="F-box" evidence="1">
    <location>
        <begin position="4"/>
        <end position="52"/>
    </location>
</feature>
<dbReference type="PANTHER" id="PTHR34145">
    <property type="entry name" value="OS02G0105600 PROTEIN"/>
    <property type="match status" value="1"/>
</dbReference>
<proteinExistence type="predicted"/>
<dbReference type="PROSITE" id="PS50181">
    <property type="entry name" value="FBOX"/>
    <property type="match status" value="1"/>
</dbReference>
<dbReference type="EMBL" id="JBBPBM010000057">
    <property type="protein sequence ID" value="KAK8516791.1"/>
    <property type="molecule type" value="Genomic_DNA"/>
</dbReference>
<sequence>MASEDKITTLPDDVLFTILSLLTFKKAVATSILSRRWRYLWTSLPSLHFRYEYVVQRDDKDNVLQHYRRVNGVYKDRCIQMVNQLLRGRKGQELQEFGIHYPLLESSACHIDLWVAFAIAIGVSKLELNFSPYPHLLPISLNKNYSIPLDLFDKAKGMEPYLVQLEHAFSIPTSSLNVQNRFKSLRELILKFVDLTDEHFEAILSNCTSLEFLHLHSSSRLVNLKHTVPHMKLKCLEIFHCRNLEKVEVFAPNLVSFKYQGSKIQIFVKDAKQLLNLCMCSYIGELEYPLENSLGLPHMQSKDFVFGQFAAHLSRLEYLMMDVSSFEGKQQFNKLPLFSNLKHLSLTCSNSSRGPCGMLRCYHTVACFVEASPFLHRLELHFHLGPTKNPELRRIAISPHRYLKEVLVSGFFGNKLAKDIILSIFNFAIELEKIEITTVFLYDLSKRPFKNSVAVNEVVRRCMGQLHQRLPENAQLHFLDDDRF</sequence>